<dbReference type="Proteomes" id="UP001152803">
    <property type="component" value="Unassembled WGS sequence"/>
</dbReference>
<dbReference type="AlphaFoldDB" id="A0A9Q1DGZ5"/>
<evidence type="ECO:0000313" key="1">
    <source>
        <dbReference type="EMBL" id="KAJ8269478.1"/>
    </source>
</evidence>
<evidence type="ECO:0000313" key="2">
    <source>
        <dbReference type="Proteomes" id="UP001152803"/>
    </source>
</evidence>
<reference evidence="1" key="1">
    <citation type="journal article" date="2023" name="Science">
        <title>Genome structures resolve the early diversification of teleost fishes.</title>
        <authorList>
            <person name="Parey E."/>
            <person name="Louis A."/>
            <person name="Montfort J."/>
            <person name="Bouchez O."/>
            <person name="Roques C."/>
            <person name="Iampietro C."/>
            <person name="Lluch J."/>
            <person name="Castinel A."/>
            <person name="Donnadieu C."/>
            <person name="Desvignes T."/>
            <person name="Floi Bucao C."/>
            <person name="Jouanno E."/>
            <person name="Wen M."/>
            <person name="Mejri S."/>
            <person name="Dirks R."/>
            <person name="Jansen H."/>
            <person name="Henkel C."/>
            <person name="Chen W.J."/>
            <person name="Zahm M."/>
            <person name="Cabau C."/>
            <person name="Klopp C."/>
            <person name="Thompson A.W."/>
            <person name="Robinson-Rechavi M."/>
            <person name="Braasch I."/>
            <person name="Lecointre G."/>
            <person name="Bobe J."/>
            <person name="Postlethwait J.H."/>
            <person name="Berthelot C."/>
            <person name="Roest Crollius H."/>
            <person name="Guiguen Y."/>
        </authorList>
    </citation>
    <scope>NUCLEOTIDE SEQUENCE</scope>
    <source>
        <strain evidence="1">Concon-B</strain>
    </source>
</reference>
<comment type="caution">
    <text evidence="1">The sequence shown here is derived from an EMBL/GenBank/DDBJ whole genome shotgun (WGS) entry which is preliminary data.</text>
</comment>
<keyword evidence="2" id="KW-1185">Reference proteome</keyword>
<name>A0A9Q1DGZ5_CONCO</name>
<organism evidence="1 2">
    <name type="scientific">Conger conger</name>
    <name type="common">Conger eel</name>
    <name type="synonym">Muraena conger</name>
    <dbReference type="NCBI Taxonomy" id="82655"/>
    <lineage>
        <taxon>Eukaryota</taxon>
        <taxon>Metazoa</taxon>
        <taxon>Chordata</taxon>
        <taxon>Craniata</taxon>
        <taxon>Vertebrata</taxon>
        <taxon>Euteleostomi</taxon>
        <taxon>Actinopterygii</taxon>
        <taxon>Neopterygii</taxon>
        <taxon>Teleostei</taxon>
        <taxon>Anguilliformes</taxon>
        <taxon>Congridae</taxon>
        <taxon>Conger</taxon>
    </lineage>
</organism>
<sequence length="165" mass="20008">MSSLSYNIWTPHHRISWMKFVGGDQSKKIISWVSFREDVNLHKAGVAWKPTLNQLTLNKLWRRLSLNQMTLKQLWRRLSLSLWRRMNLKQLTLKQLWRRLNLNQLTPNNLWRSLSLNQLAPKQLCKRLSLNQPTPNKLWRRRNLKLLYPRKEKKNHDCSITRSFQ</sequence>
<accession>A0A9Q1DGZ5</accession>
<gene>
    <name evidence="1" type="ORF">COCON_G00120850</name>
</gene>
<dbReference type="EMBL" id="JAFJMO010000008">
    <property type="protein sequence ID" value="KAJ8269478.1"/>
    <property type="molecule type" value="Genomic_DNA"/>
</dbReference>
<protein>
    <submittedName>
        <fullName evidence="1">Uncharacterized protein</fullName>
    </submittedName>
</protein>
<proteinExistence type="predicted"/>